<keyword evidence="2" id="KW-1185">Reference proteome</keyword>
<evidence type="ECO:0000256" key="1">
    <source>
        <dbReference type="SAM" id="MobiDB-lite"/>
    </source>
</evidence>
<name>A0A1I8I0W5_9PLAT</name>
<proteinExistence type="predicted"/>
<dbReference type="AlphaFoldDB" id="A0A1I8I0W5"/>
<evidence type="ECO:0000313" key="2">
    <source>
        <dbReference type="Proteomes" id="UP000095280"/>
    </source>
</evidence>
<reference evidence="3" key="1">
    <citation type="submission" date="2016-11" db="UniProtKB">
        <authorList>
            <consortium name="WormBaseParasite"/>
        </authorList>
    </citation>
    <scope>IDENTIFICATION</scope>
</reference>
<protein>
    <submittedName>
        <fullName evidence="3">Nitrite reductase</fullName>
    </submittedName>
</protein>
<evidence type="ECO:0000313" key="3">
    <source>
        <dbReference type="WBParaSite" id="maker-uti_cns_0008961-snap-gene-0.4-mRNA-1"/>
    </source>
</evidence>
<dbReference type="Proteomes" id="UP000095280">
    <property type="component" value="Unplaced"/>
</dbReference>
<sequence length="122" mass="13789">VAVHLVVRQAQEQLWLAHQCRALRWRRQQQRVDRILCRLLLRLGRRLLLLKLFLQQKQLASGLRQAGTGARSGRRGGTAGQAVRRRLHHRGLRAVAGLALRRPRSGAPVPDGGRRPLRRAAA</sequence>
<accession>A0A1I8I0W5</accession>
<feature type="region of interest" description="Disordered" evidence="1">
    <location>
        <begin position="64"/>
        <end position="85"/>
    </location>
</feature>
<organism evidence="2 3">
    <name type="scientific">Macrostomum lignano</name>
    <dbReference type="NCBI Taxonomy" id="282301"/>
    <lineage>
        <taxon>Eukaryota</taxon>
        <taxon>Metazoa</taxon>
        <taxon>Spiralia</taxon>
        <taxon>Lophotrochozoa</taxon>
        <taxon>Platyhelminthes</taxon>
        <taxon>Rhabditophora</taxon>
        <taxon>Macrostomorpha</taxon>
        <taxon>Macrostomida</taxon>
        <taxon>Macrostomidae</taxon>
        <taxon>Macrostomum</taxon>
    </lineage>
</organism>
<feature type="region of interest" description="Disordered" evidence="1">
    <location>
        <begin position="99"/>
        <end position="122"/>
    </location>
</feature>
<dbReference type="WBParaSite" id="maker-uti_cns_0008961-snap-gene-0.4-mRNA-1">
    <property type="protein sequence ID" value="maker-uti_cns_0008961-snap-gene-0.4-mRNA-1"/>
    <property type="gene ID" value="maker-uti_cns_0008961-snap-gene-0.4"/>
</dbReference>